<protein>
    <submittedName>
        <fullName evidence="3">Uncharacterized protein</fullName>
    </submittedName>
</protein>
<dbReference type="GeneID" id="8246173"/>
<accession>C1ECD8</accession>
<feature type="transmembrane region" description="Helical" evidence="2">
    <location>
        <begin position="156"/>
        <end position="176"/>
    </location>
</feature>
<dbReference type="KEGG" id="mis:MICPUN_61383"/>
<sequence length="477" mass="50463">MTAVCRIAGSVAGFRAMPPRRSAVRAVRIPRSFGGATDALRGGTTRLDRSRVVLAASSDATPDLPSESAADAPVAAEIIEEKPPKMAPFVPPPIAAPVIVGDKLRARDVIKETVRMSVRDLLPCVALICVAGAAAQILNLGGTFLLALIQLHDVDIVAALFLMCVQFWKLCCEIMARIAVMRNARDVDAGDVTRFQRVSVVEAWRTITGAYEGWRDVLFIDGRRMLSIAWNSLLTIPIPYLGVVKILDYALCVPVYLFEGKTGKECLRRSEELMLGHRLTLLRAAFGLGGMLAAAFGLSVGAFTVICPSLPQLLMPPEPEPGSAAAKASRWVEGVVGSAGDVAAESTAEAAVDAAVVGAADIGEAAKGLFDGTSFDRVWEVGTATEKASTIALLSCAVIGSFVFTIMLRHLLYVMHREVSARWKPPPPPEPAEEGKKGGLLSKLMFWKKKSADAPAKDEGAGEGDGGAGIAPKPAPA</sequence>
<keyword evidence="2" id="KW-0472">Membrane</keyword>
<name>C1ECD8_MICCC</name>
<evidence type="ECO:0000256" key="1">
    <source>
        <dbReference type="SAM" id="MobiDB-lite"/>
    </source>
</evidence>
<reference evidence="3 4" key="1">
    <citation type="journal article" date="2009" name="Science">
        <title>Green evolution and dynamic adaptations revealed by genomes of the marine picoeukaryotes Micromonas.</title>
        <authorList>
            <person name="Worden A.Z."/>
            <person name="Lee J.H."/>
            <person name="Mock T."/>
            <person name="Rouze P."/>
            <person name="Simmons M.P."/>
            <person name="Aerts A.L."/>
            <person name="Allen A.E."/>
            <person name="Cuvelier M.L."/>
            <person name="Derelle E."/>
            <person name="Everett M.V."/>
            <person name="Foulon E."/>
            <person name="Grimwood J."/>
            <person name="Gundlach H."/>
            <person name="Henrissat B."/>
            <person name="Napoli C."/>
            <person name="McDonald S.M."/>
            <person name="Parker M.S."/>
            <person name="Rombauts S."/>
            <person name="Salamov A."/>
            <person name="Von Dassow P."/>
            <person name="Badger J.H."/>
            <person name="Coutinho P.M."/>
            <person name="Demir E."/>
            <person name="Dubchak I."/>
            <person name="Gentemann C."/>
            <person name="Eikrem W."/>
            <person name="Gready J.E."/>
            <person name="John U."/>
            <person name="Lanier W."/>
            <person name="Lindquist E.A."/>
            <person name="Lucas S."/>
            <person name="Mayer K.F."/>
            <person name="Moreau H."/>
            <person name="Not F."/>
            <person name="Otillar R."/>
            <person name="Panaud O."/>
            <person name="Pangilinan J."/>
            <person name="Paulsen I."/>
            <person name="Piegu B."/>
            <person name="Poliakov A."/>
            <person name="Robbens S."/>
            <person name="Schmutz J."/>
            <person name="Toulza E."/>
            <person name="Wyss T."/>
            <person name="Zelensky A."/>
            <person name="Zhou K."/>
            <person name="Armbrust E.V."/>
            <person name="Bhattacharya D."/>
            <person name="Goodenough U.W."/>
            <person name="Van de Peer Y."/>
            <person name="Grigoriev I.V."/>
        </authorList>
    </citation>
    <scope>NUCLEOTIDE SEQUENCE [LARGE SCALE GENOMIC DNA]</scope>
    <source>
        <strain evidence="4">RCC299 / NOUM17</strain>
    </source>
</reference>
<feature type="transmembrane region" description="Helical" evidence="2">
    <location>
        <begin position="391"/>
        <end position="412"/>
    </location>
</feature>
<feature type="transmembrane region" description="Helical" evidence="2">
    <location>
        <begin position="121"/>
        <end position="150"/>
    </location>
</feature>
<gene>
    <name evidence="3" type="ORF">MICPUN_61383</name>
</gene>
<evidence type="ECO:0000256" key="2">
    <source>
        <dbReference type="SAM" id="Phobius"/>
    </source>
</evidence>
<keyword evidence="4" id="KW-1185">Reference proteome</keyword>
<evidence type="ECO:0000313" key="4">
    <source>
        <dbReference type="Proteomes" id="UP000002009"/>
    </source>
</evidence>
<proteinExistence type="predicted"/>
<dbReference type="EMBL" id="CP001329">
    <property type="protein sequence ID" value="ACO65885.1"/>
    <property type="molecule type" value="Genomic_DNA"/>
</dbReference>
<dbReference type="OMA" id="CEIMARI"/>
<evidence type="ECO:0000313" key="3">
    <source>
        <dbReference type="EMBL" id="ACO65885.1"/>
    </source>
</evidence>
<keyword evidence="2" id="KW-1133">Transmembrane helix</keyword>
<dbReference type="InParanoid" id="C1ECD8"/>
<keyword evidence="2" id="KW-0812">Transmembrane</keyword>
<feature type="transmembrane region" description="Helical" evidence="2">
    <location>
        <begin position="284"/>
        <end position="306"/>
    </location>
</feature>
<organism evidence="3 4">
    <name type="scientific">Micromonas commoda (strain RCC299 / NOUM17 / CCMP2709)</name>
    <name type="common">Picoplanktonic green alga</name>
    <dbReference type="NCBI Taxonomy" id="296587"/>
    <lineage>
        <taxon>Eukaryota</taxon>
        <taxon>Viridiplantae</taxon>
        <taxon>Chlorophyta</taxon>
        <taxon>Mamiellophyceae</taxon>
        <taxon>Mamiellales</taxon>
        <taxon>Mamiellaceae</taxon>
        <taxon>Micromonas</taxon>
    </lineage>
</organism>
<feature type="region of interest" description="Disordered" evidence="1">
    <location>
        <begin position="450"/>
        <end position="477"/>
    </location>
</feature>
<feature type="compositionally biased region" description="Basic and acidic residues" evidence="1">
    <location>
        <begin position="450"/>
        <end position="460"/>
    </location>
</feature>
<dbReference type="OrthoDB" id="498604at2759"/>
<dbReference type="AlphaFoldDB" id="C1ECD8"/>
<dbReference type="RefSeq" id="XP_002504627.1">
    <property type="nucleotide sequence ID" value="XM_002504581.1"/>
</dbReference>
<dbReference type="Proteomes" id="UP000002009">
    <property type="component" value="Chromosome 9"/>
</dbReference>